<dbReference type="EMBL" id="BART01021953">
    <property type="protein sequence ID" value="GAH04952.1"/>
    <property type="molecule type" value="Genomic_DNA"/>
</dbReference>
<proteinExistence type="predicted"/>
<reference evidence="1" key="1">
    <citation type="journal article" date="2014" name="Front. Microbiol.">
        <title>High frequency of phylogenetically diverse reductive dehalogenase-homologous genes in deep subseafloor sedimentary metagenomes.</title>
        <authorList>
            <person name="Kawai M."/>
            <person name="Futagami T."/>
            <person name="Toyoda A."/>
            <person name="Takaki Y."/>
            <person name="Nishi S."/>
            <person name="Hori S."/>
            <person name="Arai W."/>
            <person name="Tsubouchi T."/>
            <person name="Morono Y."/>
            <person name="Uchiyama I."/>
            <person name="Ito T."/>
            <person name="Fujiyama A."/>
            <person name="Inagaki F."/>
            <person name="Takami H."/>
        </authorList>
    </citation>
    <scope>NUCLEOTIDE SEQUENCE</scope>
    <source>
        <strain evidence="1">Expedition CK06-06</strain>
    </source>
</reference>
<accession>X1CBS3</accession>
<sequence length="83" mass="9480">MKISDIKKTKDINPEDVKKEILEIKKKAKDLYTVENLKIIYGLIDLTSLNTTDNEENIKDLCRNVNQFPSVYPDIPNVAAICV</sequence>
<evidence type="ECO:0000313" key="1">
    <source>
        <dbReference type="EMBL" id="GAH04952.1"/>
    </source>
</evidence>
<protein>
    <submittedName>
        <fullName evidence="1">Uncharacterized protein</fullName>
    </submittedName>
</protein>
<dbReference type="Gene3D" id="3.20.20.70">
    <property type="entry name" value="Aldolase class I"/>
    <property type="match status" value="1"/>
</dbReference>
<feature type="non-terminal residue" evidence="1">
    <location>
        <position position="83"/>
    </location>
</feature>
<gene>
    <name evidence="1" type="ORF">S01H4_40334</name>
</gene>
<dbReference type="InterPro" id="IPR013785">
    <property type="entry name" value="Aldolase_TIM"/>
</dbReference>
<dbReference type="AlphaFoldDB" id="X1CBS3"/>
<comment type="caution">
    <text evidence="1">The sequence shown here is derived from an EMBL/GenBank/DDBJ whole genome shotgun (WGS) entry which is preliminary data.</text>
</comment>
<name>X1CBS3_9ZZZZ</name>
<organism evidence="1">
    <name type="scientific">marine sediment metagenome</name>
    <dbReference type="NCBI Taxonomy" id="412755"/>
    <lineage>
        <taxon>unclassified sequences</taxon>
        <taxon>metagenomes</taxon>
        <taxon>ecological metagenomes</taxon>
    </lineage>
</organism>